<keyword evidence="3" id="KW-0326">Glycosidase</keyword>
<evidence type="ECO:0000259" key="4">
    <source>
        <dbReference type="Pfam" id="PF00703"/>
    </source>
</evidence>
<dbReference type="InterPro" id="IPR036156">
    <property type="entry name" value="Beta-gal/glucu_dom_sf"/>
</dbReference>
<dbReference type="AlphaFoldDB" id="A0A917SNQ4"/>
<organism evidence="6 7">
    <name type="scientific">Nakamurella endophytica</name>
    <dbReference type="NCBI Taxonomy" id="1748367"/>
    <lineage>
        <taxon>Bacteria</taxon>
        <taxon>Bacillati</taxon>
        <taxon>Actinomycetota</taxon>
        <taxon>Actinomycetes</taxon>
        <taxon>Nakamurellales</taxon>
        <taxon>Nakamurellaceae</taxon>
        <taxon>Nakamurella</taxon>
    </lineage>
</organism>
<sequence>MTVGRAGTGTTAVGGWTIAADPDDTGVAERWFETPPATAVPIAVPGPLQAAFPGQHGLFWYWATVAVPPRADGYVPVLVLDAVGHQAHVWWDGERLPGVAIGPRTEFRLAGESGGRTVPVAIRVLNPTGRRIDGVVLADTASSNASDEDAYQPGRMYNYGGLLGPVRLVHRPLVDIADVLVDPDPSSGSVRVQVEVRNDTGGPVTARCSAVVGERDGVLDRSSGLVDVGPGAVVTVGLDLQVPDPEPWSPDRPRLYDVRVRLAADGARIVHPGAERLLRTGFRSFRIDDRGRFELNGQPLFVRSTHTGNHVPPGLPPERAAALLRQDLLHAKAVGLNMVRFIASLATPEQLDLCDEIGLLVYAESRASWPHGTDPVLREVFDREWDTVLRRDRNHPCVVVWGLLNETRDGTVFRHAAGSLPALRGLDPTRLVLLGSGRWDGDLSVGSYSNPGGTNWETGWGAEDVAAERPSDPSAEIRGGYVPRVGDRHYYPRVPHDRSEADLLRTMGQDGPGPVFLSEYGVGSLLHLELEDAELRELGIDPRLAEPALIADMRRRYHEDFERWELDRVLASPRDLFDESQRLSARWRNQSIGLLRANPRIVGHNVTGMLDHAVSGEGLWTFAGRHLKPGMVDALRDALAPVRWCLVPSAWHQIVGAPAHIDVVLATERPQPAGQHRVGLTLSGPRGPVHRTWLECAVPPEQAFAVPLGRVDIPVDLPAGSYTVVADCATLPVPAGRTVTIHRSNPCPAPRIPGLITAGLDAGVESWLHAGDPDVRPSAHPDLPRALVERQRPGLVLLGHDAALPAPDRARLLDAVRSGSRVVVLAQGSLSAGVTALLADLGTPWTYEPVHDWLYHGEVVTLPHPVFDREERLGVLDWNRYEELAPRGLLRAAATPDERAAVYLAAGMPVPGGYRSGEILAGWAVGAGSVLATTFRFDRVGSAPAQQRLLAALLRHAA</sequence>
<dbReference type="Pfam" id="PF00703">
    <property type="entry name" value="Glyco_hydro_2"/>
    <property type="match status" value="1"/>
</dbReference>
<dbReference type="SUPFAM" id="SSF49785">
    <property type="entry name" value="Galactose-binding domain-like"/>
    <property type="match status" value="1"/>
</dbReference>
<dbReference type="Gene3D" id="2.60.120.260">
    <property type="entry name" value="Galactose-binding domain-like"/>
    <property type="match status" value="1"/>
</dbReference>
<accession>A0A917SNQ4</accession>
<evidence type="ECO:0008006" key="8">
    <source>
        <dbReference type="Google" id="ProtNLM"/>
    </source>
</evidence>
<dbReference type="PROSITE" id="PS00608">
    <property type="entry name" value="GLYCOSYL_HYDROL_F2_2"/>
    <property type="match status" value="1"/>
</dbReference>
<dbReference type="InterPro" id="IPR051913">
    <property type="entry name" value="GH2_Domain-Containing"/>
</dbReference>
<evidence type="ECO:0000256" key="2">
    <source>
        <dbReference type="ARBA" id="ARBA00022801"/>
    </source>
</evidence>
<evidence type="ECO:0000313" key="7">
    <source>
        <dbReference type="Proteomes" id="UP000655208"/>
    </source>
</evidence>
<feature type="domain" description="Glycoside hydrolase family 2 catalytic" evidence="5">
    <location>
        <begin position="322"/>
        <end position="439"/>
    </location>
</feature>
<dbReference type="GO" id="GO:0004553">
    <property type="term" value="F:hydrolase activity, hydrolyzing O-glycosyl compounds"/>
    <property type="evidence" value="ECO:0007669"/>
    <property type="project" value="InterPro"/>
</dbReference>
<dbReference type="InterPro" id="IPR017853">
    <property type="entry name" value="GH"/>
</dbReference>
<dbReference type="Gene3D" id="2.60.40.10">
    <property type="entry name" value="Immunoglobulins"/>
    <property type="match status" value="1"/>
</dbReference>
<dbReference type="RefSeq" id="WP_188940035.1">
    <property type="nucleotide sequence ID" value="NZ_BMNA01000001.1"/>
</dbReference>
<dbReference type="Pfam" id="PF02836">
    <property type="entry name" value="Glyco_hydro_2_C"/>
    <property type="match status" value="1"/>
</dbReference>
<proteinExistence type="inferred from homology"/>
<dbReference type="SUPFAM" id="SSF51445">
    <property type="entry name" value="(Trans)glycosidases"/>
    <property type="match status" value="1"/>
</dbReference>
<dbReference type="GO" id="GO:0005975">
    <property type="term" value="P:carbohydrate metabolic process"/>
    <property type="evidence" value="ECO:0007669"/>
    <property type="project" value="InterPro"/>
</dbReference>
<dbReference type="InterPro" id="IPR008979">
    <property type="entry name" value="Galactose-bd-like_sf"/>
</dbReference>
<gene>
    <name evidence="6" type="ORF">GCM10011594_07050</name>
</gene>
<keyword evidence="7" id="KW-1185">Reference proteome</keyword>
<reference evidence="6" key="2">
    <citation type="submission" date="2020-09" db="EMBL/GenBank/DDBJ databases">
        <authorList>
            <person name="Sun Q."/>
            <person name="Zhou Y."/>
        </authorList>
    </citation>
    <scope>NUCLEOTIDE SEQUENCE</scope>
    <source>
        <strain evidence="6">CGMCC 4.7308</strain>
    </source>
</reference>
<dbReference type="InterPro" id="IPR023232">
    <property type="entry name" value="Glyco_hydro_2_AS"/>
</dbReference>
<evidence type="ECO:0000313" key="6">
    <source>
        <dbReference type="EMBL" id="GGL89973.1"/>
    </source>
</evidence>
<dbReference type="EMBL" id="BMNA01000001">
    <property type="protein sequence ID" value="GGL89973.1"/>
    <property type="molecule type" value="Genomic_DNA"/>
</dbReference>
<evidence type="ECO:0000256" key="3">
    <source>
        <dbReference type="ARBA" id="ARBA00023295"/>
    </source>
</evidence>
<feature type="domain" description="Glycoside hydrolase family 2 immunoglobulin-like beta-sandwich" evidence="4">
    <location>
        <begin position="175"/>
        <end position="267"/>
    </location>
</feature>
<comment type="similarity">
    <text evidence="1">Belongs to the glycosyl hydrolase 2 family.</text>
</comment>
<evidence type="ECO:0000259" key="5">
    <source>
        <dbReference type="Pfam" id="PF02836"/>
    </source>
</evidence>
<name>A0A917SNQ4_9ACTN</name>
<protein>
    <recommendedName>
        <fullName evidence="8">Glycoside hydrolase family 2</fullName>
    </recommendedName>
</protein>
<keyword evidence="2" id="KW-0378">Hydrolase</keyword>
<dbReference type="InterPro" id="IPR013783">
    <property type="entry name" value="Ig-like_fold"/>
</dbReference>
<dbReference type="InterPro" id="IPR006103">
    <property type="entry name" value="Glyco_hydro_2_cat"/>
</dbReference>
<reference evidence="6" key="1">
    <citation type="journal article" date="2014" name="Int. J. Syst. Evol. Microbiol.">
        <title>Complete genome sequence of Corynebacterium casei LMG S-19264T (=DSM 44701T), isolated from a smear-ripened cheese.</title>
        <authorList>
            <consortium name="US DOE Joint Genome Institute (JGI-PGF)"/>
            <person name="Walter F."/>
            <person name="Albersmeier A."/>
            <person name="Kalinowski J."/>
            <person name="Ruckert C."/>
        </authorList>
    </citation>
    <scope>NUCLEOTIDE SEQUENCE</scope>
    <source>
        <strain evidence="6">CGMCC 4.7308</strain>
    </source>
</reference>
<evidence type="ECO:0000256" key="1">
    <source>
        <dbReference type="ARBA" id="ARBA00007401"/>
    </source>
</evidence>
<dbReference type="SUPFAM" id="SSF49303">
    <property type="entry name" value="beta-Galactosidase/glucuronidase domain"/>
    <property type="match status" value="1"/>
</dbReference>
<dbReference type="InterPro" id="IPR006102">
    <property type="entry name" value="Ig-like_GH2"/>
</dbReference>
<dbReference type="Gene3D" id="3.20.20.80">
    <property type="entry name" value="Glycosidases"/>
    <property type="match status" value="1"/>
</dbReference>
<dbReference type="Proteomes" id="UP000655208">
    <property type="component" value="Unassembled WGS sequence"/>
</dbReference>
<dbReference type="PANTHER" id="PTHR42732">
    <property type="entry name" value="BETA-GALACTOSIDASE"/>
    <property type="match status" value="1"/>
</dbReference>
<comment type="caution">
    <text evidence="6">The sequence shown here is derived from an EMBL/GenBank/DDBJ whole genome shotgun (WGS) entry which is preliminary data.</text>
</comment>